<evidence type="ECO:0000256" key="4">
    <source>
        <dbReference type="ARBA" id="ARBA00023015"/>
    </source>
</evidence>
<sequence length="161" mass="18469">MWQDQKQTSNSPFDCAVCGAYVYGNLTGIRICLPCKSFFRRHAFLPPNTLKCNKNGTCYIEAAHRYFSASLPPCRACRLKKCLSIGMDQYLLRKRSASSPPLELINRRFNNTLIKTSSLDENVVLSIKEMSTDIDRKLANDDMKFNRVRSSSDIIDRQKEF</sequence>
<dbReference type="Proteomes" id="UP000663882">
    <property type="component" value="Unassembled WGS sequence"/>
</dbReference>
<evidence type="ECO:0000313" key="19">
    <source>
        <dbReference type="Proteomes" id="UP000663854"/>
    </source>
</evidence>
<evidence type="ECO:0000313" key="16">
    <source>
        <dbReference type="EMBL" id="CAF3805995.1"/>
    </source>
</evidence>
<dbReference type="EMBL" id="CAJNOL010000095">
    <property type="protein sequence ID" value="CAF0839923.1"/>
    <property type="molecule type" value="Genomic_DNA"/>
</dbReference>
<keyword evidence="8" id="KW-0539">Nucleus</keyword>
<dbReference type="EMBL" id="CAJNOL010000096">
    <property type="protein sequence ID" value="CAF0840682.1"/>
    <property type="molecule type" value="Genomic_DNA"/>
</dbReference>
<proteinExistence type="predicted"/>
<keyword evidence="1" id="KW-0479">Metal-binding</keyword>
<evidence type="ECO:0000313" key="15">
    <source>
        <dbReference type="EMBL" id="CAF0873795.1"/>
    </source>
</evidence>
<dbReference type="EMBL" id="CAJNOU010000040">
    <property type="protein sequence ID" value="CAF0826952.1"/>
    <property type="molecule type" value="Genomic_DNA"/>
</dbReference>
<dbReference type="Proteomes" id="UP000663874">
    <property type="component" value="Unassembled WGS sequence"/>
</dbReference>
<evidence type="ECO:0000313" key="18">
    <source>
        <dbReference type="EMBL" id="CAF3864870.1"/>
    </source>
</evidence>
<dbReference type="Proteomes" id="UP000663823">
    <property type="component" value="Unassembled WGS sequence"/>
</dbReference>
<dbReference type="PROSITE" id="PS51030">
    <property type="entry name" value="NUCLEAR_REC_DBD_2"/>
    <property type="match status" value="1"/>
</dbReference>
<keyword evidence="20" id="KW-1185">Reference proteome</keyword>
<dbReference type="InterPro" id="IPR013088">
    <property type="entry name" value="Znf_NHR/GATA"/>
</dbReference>
<dbReference type="SUPFAM" id="SSF57716">
    <property type="entry name" value="Glucocorticoid receptor-like (DNA-binding domain)"/>
    <property type="match status" value="1"/>
</dbReference>
<evidence type="ECO:0000313" key="13">
    <source>
        <dbReference type="EMBL" id="CAF0839923.1"/>
    </source>
</evidence>
<dbReference type="PANTHER" id="PTHR45680">
    <property type="entry name" value="NUCLEAR HORMONE RECEPTOR FAMILY"/>
    <property type="match status" value="1"/>
</dbReference>
<comment type="caution">
    <text evidence="15">The sequence shown here is derived from an EMBL/GenBank/DDBJ whole genome shotgun (WGS) entry which is preliminary data.</text>
</comment>
<gene>
    <name evidence="18" type="ORF">FNK824_LOCUS18677</name>
    <name evidence="17" type="ORF">JBS370_LOCUS16462</name>
    <name evidence="13" type="ORF">JXQ802_LOCUS6128</name>
    <name evidence="14" type="ORF">JXQ802_LOCUS6167</name>
    <name evidence="16" type="ORF">OTI717_LOCUS18551</name>
    <name evidence="15" type="ORF">PYM288_LOCUS8184</name>
    <name evidence="10" type="ORF">RFH988_LOCUS2019</name>
    <name evidence="12" type="ORF">SEV965_LOCUS1911</name>
    <name evidence="11" type="ORF">ZHD862_LOCUS2523</name>
</gene>
<dbReference type="InterPro" id="IPR001628">
    <property type="entry name" value="Znf_hrmn_rcpt"/>
</dbReference>
<dbReference type="Proteomes" id="UP000663836">
    <property type="component" value="Unassembled WGS sequence"/>
</dbReference>
<dbReference type="SMART" id="SM00399">
    <property type="entry name" value="ZnF_C4"/>
    <property type="match status" value="1"/>
</dbReference>
<dbReference type="EMBL" id="CAJOBD010001657">
    <property type="protein sequence ID" value="CAF3821013.1"/>
    <property type="molecule type" value="Genomic_DNA"/>
</dbReference>
<keyword evidence="2" id="KW-0863">Zinc-finger</keyword>
<evidence type="ECO:0000313" key="12">
    <source>
        <dbReference type="EMBL" id="CAF0826952.1"/>
    </source>
</evidence>
<dbReference type="AlphaFoldDB" id="A0A813Y1I9"/>
<protein>
    <recommendedName>
        <fullName evidence="9">Nuclear receptor domain-containing protein</fullName>
    </recommendedName>
</protein>
<dbReference type="EMBL" id="CAJOAX010002579">
    <property type="protein sequence ID" value="CAF3805995.1"/>
    <property type="molecule type" value="Genomic_DNA"/>
</dbReference>
<evidence type="ECO:0000256" key="8">
    <source>
        <dbReference type="ARBA" id="ARBA00023242"/>
    </source>
</evidence>
<evidence type="ECO:0000313" key="10">
    <source>
        <dbReference type="EMBL" id="CAF0764567.1"/>
    </source>
</evidence>
<dbReference type="EMBL" id="CAJNOO010000041">
    <property type="protein sequence ID" value="CAF0764567.1"/>
    <property type="molecule type" value="Genomic_DNA"/>
</dbReference>
<evidence type="ECO:0000259" key="9">
    <source>
        <dbReference type="PROSITE" id="PS51030"/>
    </source>
</evidence>
<evidence type="ECO:0000313" key="20">
    <source>
        <dbReference type="Proteomes" id="UP000663870"/>
    </source>
</evidence>
<reference evidence="15" key="1">
    <citation type="submission" date="2021-02" db="EMBL/GenBank/DDBJ databases">
        <authorList>
            <person name="Nowell W R."/>
        </authorList>
    </citation>
    <scope>NUCLEOTIDE SEQUENCE</scope>
</reference>
<dbReference type="InterPro" id="IPR051152">
    <property type="entry name" value="C.elegans_Orphan_NR"/>
</dbReference>
<dbReference type="GO" id="GO:0008270">
    <property type="term" value="F:zinc ion binding"/>
    <property type="evidence" value="ECO:0007669"/>
    <property type="project" value="UniProtKB-KW"/>
</dbReference>
<evidence type="ECO:0000313" key="11">
    <source>
        <dbReference type="EMBL" id="CAF0803193.1"/>
    </source>
</evidence>
<keyword evidence="7" id="KW-0675">Receptor</keyword>
<dbReference type="Proteomes" id="UP000663870">
    <property type="component" value="Unassembled WGS sequence"/>
</dbReference>
<dbReference type="EMBL" id="CAJOBE010003157">
    <property type="protein sequence ID" value="CAF3864870.1"/>
    <property type="molecule type" value="Genomic_DNA"/>
</dbReference>
<evidence type="ECO:0000256" key="2">
    <source>
        <dbReference type="ARBA" id="ARBA00022771"/>
    </source>
</evidence>
<dbReference type="PANTHER" id="PTHR45680:SF29">
    <property type="entry name" value="NUCLEAR HORMONE RECEPTOR FAMILY"/>
    <property type="match status" value="1"/>
</dbReference>
<evidence type="ECO:0000256" key="7">
    <source>
        <dbReference type="ARBA" id="ARBA00023170"/>
    </source>
</evidence>
<dbReference type="EMBL" id="CAJNOH010000107">
    <property type="protein sequence ID" value="CAF0873795.1"/>
    <property type="molecule type" value="Genomic_DNA"/>
</dbReference>
<dbReference type="Proteomes" id="UP000663889">
    <property type="component" value="Unassembled WGS sequence"/>
</dbReference>
<dbReference type="Pfam" id="PF00105">
    <property type="entry name" value="zf-C4"/>
    <property type="match status" value="1"/>
</dbReference>
<organism evidence="15 19">
    <name type="scientific">Rotaria sordida</name>
    <dbReference type="NCBI Taxonomy" id="392033"/>
    <lineage>
        <taxon>Eukaryota</taxon>
        <taxon>Metazoa</taxon>
        <taxon>Spiralia</taxon>
        <taxon>Gnathifera</taxon>
        <taxon>Rotifera</taxon>
        <taxon>Eurotatoria</taxon>
        <taxon>Bdelloidea</taxon>
        <taxon>Philodinida</taxon>
        <taxon>Philodinidae</taxon>
        <taxon>Rotaria</taxon>
    </lineage>
</organism>
<evidence type="ECO:0000256" key="1">
    <source>
        <dbReference type="ARBA" id="ARBA00022723"/>
    </source>
</evidence>
<dbReference type="Proteomes" id="UP000663854">
    <property type="component" value="Unassembled WGS sequence"/>
</dbReference>
<keyword evidence="5" id="KW-0238">DNA-binding</keyword>
<dbReference type="GO" id="GO:0003700">
    <property type="term" value="F:DNA-binding transcription factor activity"/>
    <property type="evidence" value="ECO:0007669"/>
    <property type="project" value="InterPro"/>
</dbReference>
<evidence type="ECO:0000256" key="3">
    <source>
        <dbReference type="ARBA" id="ARBA00022833"/>
    </source>
</evidence>
<name>A0A813Y1I9_9BILA</name>
<accession>A0A813Y1I9</accession>
<dbReference type="OrthoDB" id="5850793at2759"/>
<feature type="domain" description="Nuclear receptor" evidence="9">
    <location>
        <begin position="12"/>
        <end position="94"/>
    </location>
</feature>
<evidence type="ECO:0000313" key="14">
    <source>
        <dbReference type="EMBL" id="CAF0840682.1"/>
    </source>
</evidence>
<evidence type="ECO:0000256" key="6">
    <source>
        <dbReference type="ARBA" id="ARBA00023163"/>
    </source>
</evidence>
<dbReference type="Proteomes" id="UP000663864">
    <property type="component" value="Unassembled WGS sequence"/>
</dbReference>
<dbReference type="Gene3D" id="3.30.50.10">
    <property type="entry name" value="Erythroid Transcription Factor GATA-1, subunit A"/>
    <property type="match status" value="1"/>
</dbReference>
<evidence type="ECO:0000313" key="17">
    <source>
        <dbReference type="EMBL" id="CAF3821013.1"/>
    </source>
</evidence>
<keyword evidence="3" id="KW-0862">Zinc</keyword>
<evidence type="ECO:0000256" key="5">
    <source>
        <dbReference type="ARBA" id="ARBA00023125"/>
    </source>
</evidence>
<dbReference type="EMBL" id="CAJNOT010000050">
    <property type="protein sequence ID" value="CAF0803193.1"/>
    <property type="molecule type" value="Genomic_DNA"/>
</dbReference>
<keyword evidence="4" id="KW-0805">Transcription regulation</keyword>
<dbReference type="PRINTS" id="PR00047">
    <property type="entry name" value="STROIDFINGER"/>
</dbReference>
<dbReference type="GO" id="GO:0043565">
    <property type="term" value="F:sequence-specific DNA binding"/>
    <property type="evidence" value="ECO:0007669"/>
    <property type="project" value="InterPro"/>
</dbReference>
<keyword evidence="6" id="KW-0804">Transcription</keyword>